<dbReference type="RefSeq" id="WP_319954824.1">
    <property type="nucleotide sequence ID" value="NZ_JAXAVX010000007.1"/>
</dbReference>
<name>A0ABU4VLG3_9ACTN</name>
<keyword evidence="3" id="KW-1185">Reference proteome</keyword>
<reference evidence="2 3" key="1">
    <citation type="submission" date="2023-11" db="EMBL/GenBank/DDBJ databases">
        <authorList>
            <person name="Xu M."/>
            <person name="Jiang T."/>
        </authorList>
    </citation>
    <scope>NUCLEOTIDE SEQUENCE [LARGE SCALE GENOMIC DNA]</scope>
    <source>
        <strain evidence="2 3">SD</strain>
    </source>
</reference>
<evidence type="ECO:0000313" key="2">
    <source>
        <dbReference type="EMBL" id="MDX8152668.1"/>
    </source>
</evidence>
<proteinExistence type="predicted"/>
<gene>
    <name evidence="2" type="ORF">SK069_13765</name>
</gene>
<feature type="transmembrane region" description="Helical" evidence="1">
    <location>
        <begin position="17"/>
        <end position="34"/>
    </location>
</feature>
<keyword evidence="1" id="KW-1133">Transmembrane helix</keyword>
<dbReference type="Proteomes" id="UP001277761">
    <property type="component" value="Unassembled WGS sequence"/>
</dbReference>
<protein>
    <submittedName>
        <fullName evidence="2">Uncharacterized protein</fullName>
    </submittedName>
</protein>
<comment type="caution">
    <text evidence="2">The sequence shown here is derived from an EMBL/GenBank/DDBJ whole genome shotgun (WGS) entry which is preliminary data.</text>
</comment>
<evidence type="ECO:0000256" key="1">
    <source>
        <dbReference type="SAM" id="Phobius"/>
    </source>
</evidence>
<feature type="transmembrane region" description="Helical" evidence="1">
    <location>
        <begin position="111"/>
        <end position="131"/>
    </location>
</feature>
<dbReference type="EMBL" id="JAXAVX010000007">
    <property type="protein sequence ID" value="MDX8152668.1"/>
    <property type="molecule type" value="Genomic_DNA"/>
</dbReference>
<organism evidence="2 3">
    <name type="scientific">Patulibacter brassicae</name>
    <dbReference type="NCBI Taxonomy" id="1705717"/>
    <lineage>
        <taxon>Bacteria</taxon>
        <taxon>Bacillati</taxon>
        <taxon>Actinomycetota</taxon>
        <taxon>Thermoleophilia</taxon>
        <taxon>Solirubrobacterales</taxon>
        <taxon>Patulibacteraceae</taxon>
        <taxon>Patulibacter</taxon>
    </lineage>
</organism>
<evidence type="ECO:0000313" key="3">
    <source>
        <dbReference type="Proteomes" id="UP001277761"/>
    </source>
</evidence>
<feature type="transmembrane region" description="Helical" evidence="1">
    <location>
        <begin position="84"/>
        <end position="105"/>
    </location>
</feature>
<sequence>MSTVQQDFTALPLHRKLILGAGAVLLIASFLPWYKVSIGGFSASASGWHELGTVAWLFLIATLAFEGARLAKVAPVGEKQGDQIGTGLGAATVLFAIIFVIQRISDGHFGFGFYLGVLALIAFAYGVFLLFQSIGGKQALRDLQAQAESRRNQ</sequence>
<accession>A0ABU4VLG3</accession>
<keyword evidence="1" id="KW-0812">Transmembrane</keyword>
<keyword evidence="1" id="KW-0472">Membrane</keyword>
<feature type="transmembrane region" description="Helical" evidence="1">
    <location>
        <begin position="54"/>
        <end position="72"/>
    </location>
</feature>